<proteinExistence type="predicted"/>
<sequence>MHFDEDSDGPKNAYRKPVSMVDAARCMLDVISCRADDTATRKCACEVLVRFDVDACGRAGRPLAQTLICDPIGPADTTVSGGLRGSRNTGGRGGGAAWRLPPLWRCVGARAHEGAPAQRALRGTWRNRVQAGARGACRRVWAFGASVGNRRAHARARARWTTTTLPRASAPAVAPERVPWRRRRRLRRRRAAAGGSGGARVGGPREAAAAAFTPPRLRRGRPAACRQWQTDAPAAAGGGAAGRRPGDRRARRRAPQGGRLLKLSEPGVPRQLTTSSTAEAQPGWRSPPRGDALVSDKRCDDRECRVPPAYGAVLDTTRRGRDCAEWLAARLAESGDPGCTTIGAEAPCDDIPALVEELPAAPTALVEAPLDNDNYMAWSHEIEYLLRFHDL</sequence>
<gene>
    <name evidence="2" type="ORF">BU14_0308s0010</name>
</gene>
<feature type="compositionally biased region" description="Basic residues" evidence="1">
    <location>
        <begin position="180"/>
        <end position="191"/>
    </location>
</feature>
<dbReference type="Proteomes" id="UP000218209">
    <property type="component" value="Unassembled WGS sequence"/>
</dbReference>
<dbReference type="EMBL" id="KV918963">
    <property type="protein sequence ID" value="OSX74093.1"/>
    <property type="molecule type" value="Genomic_DNA"/>
</dbReference>
<organism evidence="2 3">
    <name type="scientific">Porphyra umbilicalis</name>
    <name type="common">Purple laver</name>
    <name type="synonym">Red alga</name>
    <dbReference type="NCBI Taxonomy" id="2786"/>
    <lineage>
        <taxon>Eukaryota</taxon>
        <taxon>Rhodophyta</taxon>
        <taxon>Bangiophyceae</taxon>
        <taxon>Bangiales</taxon>
        <taxon>Bangiaceae</taxon>
        <taxon>Porphyra</taxon>
    </lineage>
</organism>
<reference evidence="2 3" key="1">
    <citation type="submission" date="2017-03" db="EMBL/GenBank/DDBJ databases">
        <title>WGS assembly of Porphyra umbilicalis.</title>
        <authorList>
            <person name="Brawley S.H."/>
            <person name="Blouin N.A."/>
            <person name="Ficko-Blean E."/>
            <person name="Wheeler G.L."/>
            <person name="Lohr M."/>
            <person name="Goodson H.V."/>
            <person name="Jenkins J.W."/>
            <person name="Blaby-Haas C.E."/>
            <person name="Helliwell K.E."/>
            <person name="Chan C."/>
            <person name="Marriage T."/>
            <person name="Bhattacharya D."/>
            <person name="Klein A.S."/>
            <person name="Badis Y."/>
            <person name="Brodie J."/>
            <person name="Cao Y."/>
            <person name="Collen J."/>
            <person name="Dittami S.M."/>
            <person name="Gachon C.M."/>
            <person name="Green B.R."/>
            <person name="Karpowicz S."/>
            <person name="Kim J.W."/>
            <person name="Kudahl U."/>
            <person name="Lin S."/>
            <person name="Michel G."/>
            <person name="Mittag M."/>
            <person name="Olson B.J."/>
            <person name="Pangilinan J."/>
            <person name="Peng Y."/>
            <person name="Qiu H."/>
            <person name="Shu S."/>
            <person name="Singer J.T."/>
            <person name="Smith A.G."/>
            <person name="Sprecher B.N."/>
            <person name="Wagner V."/>
            <person name="Wang W."/>
            <person name="Wang Z.-Y."/>
            <person name="Yan J."/>
            <person name="Yarish C."/>
            <person name="Zoeuner-Riek S."/>
            <person name="Zhuang Y."/>
            <person name="Zou Y."/>
            <person name="Lindquist E.A."/>
            <person name="Grimwood J."/>
            <person name="Barry K."/>
            <person name="Rokhsar D.S."/>
            <person name="Schmutz J."/>
            <person name="Stiller J.W."/>
            <person name="Grossman A.R."/>
            <person name="Prochnik S.E."/>
        </authorList>
    </citation>
    <scope>NUCLEOTIDE SEQUENCE [LARGE SCALE GENOMIC DNA]</scope>
    <source>
        <strain evidence="2">4086291</strain>
    </source>
</reference>
<name>A0A1X6P0E2_PORUM</name>
<protein>
    <submittedName>
        <fullName evidence="2">Uncharacterized protein</fullName>
    </submittedName>
</protein>
<evidence type="ECO:0000313" key="3">
    <source>
        <dbReference type="Proteomes" id="UP000218209"/>
    </source>
</evidence>
<accession>A0A1X6P0E2</accession>
<feature type="compositionally biased region" description="Low complexity" evidence="1">
    <location>
        <begin position="166"/>
        <end position="177"/>
    </location>
</feature>
<evidence type="ECO:0000313" key="2">
    <source>
        <dbReference type="EMBL" id="OSX74093.1"/>
    </source>
</evidence>
<keyword evidence="3" id="KW-1185">Reference proteome</keyword>
<dbReference type="AlphaFoldDB" id="A0A1X6P0E2"/>
<feature type="region of interest" description="Disordered" evidence="1">
    <location>
        <begin position="166"/>
        <end position="295"/>
    </location>
</feature>
<evidence type="ECO:0000256" key="1">
    <source>
        <dbReference type="SAM" id="MobiDB-lite"/>
    </source>
</evidence>